<dbReference type="Gene3D" id="3.30.70.100">
    <property type="match status" value="1"/>
</dbReference>
<dbReference type="STRING" id="1334022.SAMN04487907_10618"/>
<reference evidence="3" key="1">
    <citation type="submission" date="2016-10" db="EMBL/GenBank/DDBJ databases">
        <authorList>
            <person name="Varghese N."/>
            <person name="Submissions S."/>
        </authorList>
    </citation>
    <scope>NUCLEOTIDE SEQUENCE [LARGE SCALE GENOMIC DNA]</scope>
    <source>
        <strain evidence="3">DSM 24499</strain>
    </source>
</reference>
<dbReference type="SUPFAM" id="SSF54975">
    <property type="entry name" value="Acylphosphatase/BLUF domain-like"/>
    <property type="match status" value="1"/>
</dbReference>
<dbReference type="AlphaFoldDB" id="A0A1I1KJ70"/>
<feature type="domain" description="BLUF" evidence="1">
    <location>
        <begin position="3"/>
        <end position="94"/>
    </location>
</feature>
<dbReference type="Pfam" id="PF04940">
    <property type="entry name" value="BLUF"/>
    <property type="match status" value="1"/>
</dbReference>
<sequence length="134" mass="16039">MKRWAICYVSSASPAIEETDINEVLSWTQSWNTDHNITGFLLYSEGNFFQVLEGDELKVKDVFQKIEKDRRHRNLFKIFNREIKQDQYDEYSCEFLSKYNESEELNENYYLQYLKNLDHSSQTAVKNILKAFVD</sequence>
<evidence type="ECO:0000313" key="3">
    <source>
        <dbReference type="Proteomes" id="UP000199438"/>
    </source>
</evidence>
<dbReference type="InterPro" id="IPR036046">
    <property type="entry name" value="Acylphosphatase-like_dom_sf"/>
</dbReference>
<keyword evidence="3" id="KW-1185">Reference proteome</keyword>
<accession>A0A1I1KJ70</accession>
<dbReference type="Proteomes" id="UP000199438">
    <property type="component" value="Unassembled WGS sequence"/>
</dbReference>
<proteinExistence type="predicted"/>
<dbReference type="OrthoDB" id="1122028at2"/>
<gene>
    <name evidence="2" type="ORF">SAMN04487907_10618</name>
</gene>
<evidence type="ECO:0000313" key="2">
    <source>
        <dbReference type="EMBL" id="SFC60312.1"/>
    </source>
</evidence>
<dbReference type="SMART" id="SM01034">
    <property type="entry name" value="BLUF"/>
    <property type="match status" value="1"/>
</dbReference>
<dbReference type="GO" id="GO:0071949">
    <property type="term" value="F:FAD binding"/>
    <property type="evidence" value="ECO:0007669"/>
    <property type="project" value="InterPro"/>
</dbReference>
<organism evidence="2 3">
    <name type="scientific">Zunongwangia mangrovi</name>
    <dbReference type="NCBI Taxonomy" id="1334022"/>
    <lineage>
        <taxon>Bacteria</taxon>
        <taxon>Pseudomonadati</taxon>
        <taxon>Bacteroidota</taxon>
        <taxon>Flavobacteriia</taxon>
        <taxon>Flavobacteriales</taxon>
        <taxon>Flavobacteriaceae</taxon>
        <taxon>Zunongwangia</taxon>
    </lineage>
</organism>
<evidence type="ECO:0000259" key="1">
    <source>
        <dbReference type="PROSITE" id="PS50925"/>
    </source>
</evidence>
<dbReference type="PROSITE" id="PS50925">
    <property type="entry name" value="BLUF"/>
    <property type="match status" value="1"/>
</dbReference>
<name>A0A1I1KJ70_9FLAO</name>
<protein>
    <submittedName>
        <fullName evidence="2">Sensors of blue-light using FAD</fullName>
    </submittedName>
</protein>
<dbReference type="GO" id="GO:0009882">
    <property type="term" value="F:blue light photoreceptor activity"/>
    <property type="evidence" value="ECO:0007669"/>
    <property type="project" value="InterPro"/>
</dbReference>
<dbReference type="EMBL" id="FOKV01000006">
    <property type="protein sequence ID" value="SFC60312.1"/>
    <property type="molecule type" value="Genomic_DNA"/>
</dbReference>
<dbReference type="InterPro" id="IPR007024">
    <property type="entry name" value="BLUF_domain"/>
</dbReference>
<dbReference type="RefSeq" id="WP_092543345.1">
    <property type="nucleotide sequence ID" value="NZ_FOKV01000006.1"/>
</dbReference>